<evidence type="ECO:0000313" key="2">
    <source>
        <dbReference type="Proteomes" id="UP000692954"/>
    </source>
</evidence>
<evidence type="ECO:0000313" key="1">
    <source>
        <dbReference type="EMBL" id="CAD8098204.1"/>
    </source>
</evidence>
<name>A0A8S1P5T0_9CILI</name>
<dbReference type="AlphaFoldDB" id="A0A8S1P5T0"/>
<organism evidence="1 2">
    <name type="scientific">Paramecium sonneborni</name>
    <dbReference type="NCBI Taxonomy" id="65129"/>
    <lineage>
        <taxon>Eukaryota</taxon>
        <taxon>Sar</taxon>
        <taxon>Alveolata</taxon>
        <taxon>Ciliophora</taxon>
        <taxon>Intramacronucleata</taxon>
        <taxon>Oligohymenophorea</taxon>
        <taxon>Peniculida</taxon>
        <taxon>Parameciidae</taxon>
        <taxon>Paramecium</taxon>
    </lineage>
</organism>
<sequence>MSRQNFTLIKSKNTCLEDQQILEIIRRQELRLQIKRDQNDQEFKKKRLINSNSIFPLPQHNLNSFDKKLNKYQDIFSLIELVTYGLRRNIVIINLRKYGGFLKSKYRNQQSERALGIKRYNIKGINKTCIKRQKNSLFDELKLKLSNLPAISLNQNKFLQETQNLIQFITHKREELEKFEISLLQNNTQMLQFLDNQLNKRYEYYEDTNQELIKDSQEQMLFLKKIVQIKYEIENKFKSENLKEIKLQFEDMNFLQYLQNLKFKHLKLLRKVFINYVGVNKPIGITKIIRIYKSS</sequence>
<dbReference type="EMBL" id="CAJJDN010000069">
    <property type="protein sequence ID" value="CAD8098204.1"/>
    <property type="molecule type" value="Genomic_DNA"/>
</dbReference>
<accession>A0A8S1P5T0</accession>
<comment type="caution">
    <text evidence="1">The sequence shown here is derived from an EMBL/GenBank/DDBJ whole genome shotgun (WGS) entry which is preliminary data.</text>
</comment>
<protein>
    <submittedName>
        <fullName evidence="1">Uncharacterized protein</fullName>
    </submittedName>
</protein>
<gene>
    <name evidence="1" type="ORF">PSON_ATCC_30995.1.T0690281</name>
</gene>
<dbReference type="Proteomes" id="UP000692954">
    <property type="component" value="Unassembled WGS sequence"/>
</dbReference>
<keyword evidence="2" id="KW-1185">Reference proteome</keyword>
<proteinExistence type="predicted"/>
<reference evidence="1" key="1">
    <citation type="submission" date="2021-01" db="EMBL/GenBank/DDBJ databases">
        <authorList>
            <consortium name="Genoscope - CEA"/>
            <person name="William W."/>
        </authorList>
    </citation>
    <scope>NUCLEOTIDE SEQUENCE</scope>
</reference>